<feature type="compositionally biased region" description="Gly residues" evidence="6">
    <location>
        <begin position="383"/>
        <end position="395"/>
    </location>
</feature>
<feature type="compositionally biased region" description="Gly residues" evidence="6">
    <location>
        <begin position="429"/>
        <end position="439"/>
    </location>
</feature>
<feature type="region of interest" description="Disordered" evidence="6">
    <location>
        <begin position="491"/>
        <end position="545"/>
    </location>
</feature>
<dbReference type="PROSITE" id="PS50011">
    <property type="entry name" value="PROTEIN_KINASE_DOM"/>
    <property type="match status" value="1"/>
</dbReference>
<dbReference type="InterPro" id="IPR008271">
    <property type="entry name" value="Ser/Thr_kinase_AS"/>
</dbReference>
<keyword evidence="4 5" id="KW-0067">ATP-binding</keyword>
<feature type="compositionally biased region" description="Low complexity" evidence="6">
    <location>
        <begin position="367"/>
        <end position="382"/>
    </location>
</feature>
<evidence type="ECO:0000256" key="5">
    <source>
        <dbReference type="PROSITE-ProRule" id="PRU10141"/>
    </source>
</evidence>
<comment type="caution">
    <text evidence="9">The sequence shown here is derived from an EMBL/GenBank/DDBJ whole genome shotgun (WGS) entry which is preliminary data.</text>
</comment>
<feature type="binding site" evidence="5">
    <location>
        <position position="45"/>
    </location>
    <ligand>
        <name>ATP</name>
        <dbReference type="ChEBI" id="CHEBI:30616"/>
    </ligand>
</feature>
<keyword evidence="7" id="KW-0812">Transmembrane</keyword>
<dbReference type="InterPro" id="IPR000719">
    <property type="entry name" value="Prot_kinase_dom"/>
</dbReference>
<keyword evidence="1" id="KW-0808">Transferase</keyword>
<sequence length="545" mass="55787">MAMMRLRREDPRVVGSFRLHRRLGAGGMGVVYLGSDRRGQRVALKVIRPDLAEDQEFRSRFAREVSAARRIRGGCTARLVAADLEADRPWFATQYVPGPSLHDKVGDEGPLPASQVASIGAALAEGLLAVHDAGVVHRDLKPSNILLSPKGPRIIDFGIAWATGASTLTHVGTAVGSPGFLAPEQVRGAAVTPATDVFALGATLAYSSTADSPFGQGSSEVMLYRVVHEEPQLIGVPDALAPLLHACLAKDPEDRPSTLQLSLRLKEIAAREAHGLPSGRRGDPSEMVRPRGERPSGRLAEEYAQQHTERRPDGSAQPRRPATRGDAPRGAGARGPGARTGPGPVAGPARGGSPSRTGSPVRPGARAKGTTASRTGSSTAPRTGGGSAARAGGGTRQSAARSASGPGARASGEGGTRSGGRGPDARGAGRPGSRGGRPAGRGTSTGRRPGPSRRMMRQRLIVFVVVTLLVALGIAAAQGCQGPAHGLAPTGAVPVSSTPASARQDAPPTLPYEAPQGDGANRSGAPSAAAGAPDRAGAAQRAERS</sequence>
<organism evidence="9 10">
    <name type="scientific">Streptomyces zagrosensis</name>
    <dbReference type="NCBI Taxonomy" id="1042984"/>
    <lineage>
        <taxon>Bacteria</taxon>
        <taxon>Bacillati</taxon>
        <taxon>Actinomycetota</taxon>
        <taxon>Actinomycetes</taxon>
        <taxon>Kitasatosporales</taxon>
        <taxon>Streptomycetaceae</taxon>
        <taxon>Streptomyces</taxon>
    </lineage>
</organism>
<feature type="compositionally biased region" description="Low complexity" evidence="6">
    <location>
        <begin position="396"/>
        <end position="411"/>
    </location>
</feature>
<dbReference type="AlphaFoldDB" id="A0A7W9Q8P4"/>
<evidence type="ECO:0000256" key="4">
    <source>
        <dbReference type="ARBA" id="ARBA00022840"/>
    </source>
</evidence>
<dbReference type="PROSITE" id="PS00108">
    <property type="entry name" value="PROTEIN_KINASE_ST"/>
    <property type="match status" value="1"/>
</dbReference>
<dbReference type="PANTHER" id="PTHR43289:SF34">
    <property type="entry name" value="SERINE_THREONINE-PROTEIN KINASE YBDM-RELATED"/>
    <property type="match status" value="1"/>
</dbReference>
<name>A0A7W9Q8P4_9ACTN</name>
<evidence type="ECO:0000256" key="1">
    <source>
        <dbReference type="ARBA" id="ARBA00022679"/>
    </source>
</evidence>
<dbReference type="EMBL" id="JACHJL010000005">
    <property type="protein sequence ID" value="MBB5935666.1"/>
    <property type="molecule type" value="Genomic_DNA"/>
</dbReference>
<evidence type="ECO:0000256" key="2">
    <source>
        <dbReference type="ARBA" id="ARBA00022741"/>
    </source>
</evidence>
<feature type="transmembrane region" description="Helical" evidence="7">
    <location>
        <begin position="460"/>
        <end position="477"/>
    </location>
</feature>
<reference evidence="9 10" key="1">
    <citation type="submission" date="2020-08" db="EMBL/GenBank/DDBJ databases">
        <title>Genomic Encyclopedia of Type Strains, Phase III (KMG-III): the genomes of soil and plant-associated and newly described type strains.</title>
        <authorList>
            <person name="Whitman W."/>
        </authorList>
    </citation>
    <scope>NUCLEOTIDE SEQUENCE [LARGE SCALE GENOMIC DNA]</scope>
    <source>
        <strain evidence="9 10">CECT 8305</strain>
    </source>
</reference>
<evidence type="ECO:0000313" key="10">
    <source>
        <dbReference type="Proteomes" id="UP000588098"/>
    </source>
</evidence>
<dbReference type="Pfam" id="PF00069">
    <property type="entry name" value="Pkinase"/>
    <property type="match status" value="1"/>
</dbReference>
<feature type="compositionally biased region" description="Gly residues" evidence="6">
    <location>
        <begin position="412"/>
        <end position="422"/>
    </location>
</feature>
<gene>
    <name evidence="9" type="ORF">FHS42_002728</name>
</gene>
<feature type="domain" description="Protein kinase" evidence="8">
    <location>
        <begin position="17"/>
        <end position="268"/>
    </location>
</feature>
<keyword evidence="3" id="KW-0418">Kinase</keyword>
<evidence type="ECO:0000256" key="7">
    <source>
        <dbReference type="SAM" id="Phobius"/>
    </source>
</evidence>
<dbReference type="Proteomes" id="UP000588098">
    <property type="component" value="Unassembled WGS sequence"/>
</dbReference>
<keyword evidence="7" id="KW-1133">Transmembrane helix</keyword>
<feature type="compositionally biased region" description="Low complexity" evidence="6">
    <location>
        <begin position="318"/>
        <end position="331"/>
    </location>
</feature>
<feature type="compositionally biased region" description="Low complexity" evidence="6">
    <location>
        <begin position="519"/>
        <end position="545"/>
    </location>
</feature>
<keyword evidence="10" id="KW-1185">Reference proteome</keyword>
<feature type="compositionally biased region" description="Low complexity" evidence="6">
    <location>
        <begin position="341"/>
        <end position="352"/>
    </location>
</feature>
<dbReference type="GO" id="GO:0005524">
    <property type="term" value="F:ATP binding"/>
    <property type="evidence" value="ECO:0007669"/>
    <property type="project" value="UniProtKB-UniRule"/>
</dbReference>
<keyword evidence="7" id="KW-0472">Membrane</keyword>
<dbReference type="SMART" id="SM00220">
    <property type="entry name" value="S_TKc"/>
    <property type="match status" value="1"/>
</dbReference>
<proteinExistence type="predicted"/>
<dbReference type="GO" id="GO:0004674">
    <property type="term" value="F:protein serine/threonine kinase activity"/>
    <property type="evidence" value="ECO:0007669"/>
    <property type="project" value="TreeGrafter"/>
</dbReference>
<evidence type="ECO:0000256" key="6">
    <source>
        <dbReference type="SAM" id="MobiDB-lite"/>
    </source>
</evidence>
<dbReference type="InterPro" id="IPR017441">
    <property type="entry name" value="Protein_kinase_ATP_BS"/>
</dbReference>
<evidence type="ECO:0000259" key="8">
    <source>
        <dbReference type="PROSITE" id="PS50011"/>
    </source>
</evidence>
<feature type="compositionally biased region" description="Basic and acidic residues" evidence="6">
    <location>
        <begin position="272"/>
        <end position="301"/>
    </location>
</feature>
<dbReference type="RefSeq" id="WP_184572264.1">
    <property type="nucleotide sequence ID" value="NZ_JACHJL010000005.1"/>
</dbReference>
<evidence type="ECO:0000256" key="3">
    <source>
        <dbReference type="ARBA" id="ARBA00022777"/>
    </source>
</evidence>
<dbReference type="CDD" id="cd14014">
    <property type="entry name" value="STKc_PknB_like"/>
    <property type="match status" value="1"/>
</dbReference>
<dbReference type="Gene3D" id="3.30.200.20">
    <property type="entry name" value="Phosphorylase Kinase, domain 1"/>
    <property type="match status" value="1"/>
</dbReference>
<dbReference type="PANTHER" id="PTHR43289">
    <property type="entry name" value="MITOGEN-ACTIVATED PROTEIN KINASE KINASE KINASE 20-RELATED"/>
    <property type="match status" value="1"/>
</dbReference>
<dbReference type="Gene3D" id="1.10.510.10">
    <property type="entry name" value="Transferase(Phosphotransferase) domain 1"/>
    <property type="match status" value="1"/>
</dbReference>
<dbReference type="InterPro" id="IPR011009">
    <property type="entry name" value="Kinase-like_dom_sf"/>
</dbReference>
<dbReference type="PROSITE" id="PS00107">
    <property type="entry name" value="PROTEIN_KINASE_ATP"/>
    <property type="match status" value="1"/>
</dbReference>
<dbReference type="SUPFAM" id="SSF56112">
    <property type="entry name" value="Protein kinase-like (PK-like)"/>
    <property type="match status" value="1"/>
</dbReference>
<feature type="compositionally biased region" description="Low complexity" evidence="6">
    <location>
        <begin position="440"/>
        <end position="449"/>
    </location>
</feature>
<feature type="region of interest" description="Disordered" evidence="6">
    <location>
        <begin position="272"/>
        <end position="454"/>
    </location>
</feature>
<accession>A0A7W9Q8P4</accession>
<keyword evidence="2 5" id="KW-0547">Nucleotide-binding</keyword>
<evidence type="ECO:0000313" key="9">
    <source>
        <dbReference type="EMBL" id="MBB5935666.1"/>
    </source>
</evidence>
<protein>
    <recommendedName>
        <fullName evidence="8">Protein kinase domain-containing protein</fullName>
    </recommendedName>
</protein>